<dbReference type="PROSITE" id="PS50158">
    <property type="entry name" value="ZF_CCHC"/>
    <property type="match status" value="1"/>
</dbReference>
<dbReference type="GO" id="GO:0004190">
    <property type="term" value="F:aspartic-type endopeptidase activity"/>
    <property type="evidence" value="ECO:0007669"/>
    <property type="project" value="InterPro"/>
</dbReference>
<name>A0A085NBK1_9BILA</name>
<dbReference type="InterPro" id="IPR036875">
    <property type="entry name" value="Znf_CCHC_sf"/>
</dbReference>
<dbReference type="SUPFAM" id="SSF57756">
    <property type="entry name" value="Retrovirus zinc finger-like domains"/>
    <property type="match status" value="1"/>
</dbReference>
<evidence type="ECO:0000313" key="3">
    <source>
        <dbReference type="EMBL" id="KFD66847.1"/>
    </source>
</evidence>
<sequence>LQASCRTTDDRRIRFPPSRAAGAQRNNTQRRCFSCGANGHIARDCRQRRRQAQGLQTNAGFLPQSNVRQDRTSSFTSLVSHKDRLDCVITGGIGDIEVAMLVDSGSSASLLAVQFFSQFCSNIQPSNLPATTLTTAAGHIVQVQHRAVVPLSVGELRTQHEFLLVERLTFSCVLGADFLRRYAAQIDFADMCLKGCLLGAVPLSAPGHHLQHRTNRLDQ</sequence>
<dbReference type="CDD" id="cd00303">
    <property type="entry name" value="retropepsin_like"/>
    <property type="match status" value="1"/>
</dbReference>
<feature type="domain" description="CCHC-type" evidence="2">
    <location>
        <begin position="30"/>
        <end position="47"/>
    </location>
</feature>
<dbReference type="Gene3D" id="4.10.60.10">
    <property type="entry name" value="Zinc finger, CCHC-type"/>
    <property type="match status" value="1"/>
</dbReference>
<keyword evidence="1" id="KW-0479">Metal-binding</keyword>
<feature type="non-terminal residue" evidence="3">
    <location>
        <position position="1"/>
    </location>
</feature>
<dbReference type="SMART" id="SM00343">
    <property type="entry name" value="ZnF_C2HC"/>
    <property type="match status" value="1"/>
</dbReference>
<dbReference type="Proteomes" id="UP000030758">
    <property type="component" value="Unassembled WGS sequence"/>
</dbReference>
<evidence type="ECO:0000256" key="1">
    <source>
        <dbReference type="PROSITE-ProRule" id="PRU00047"/>
    </source>
</evidence>
<dbReference type="InterPro" id="IPR001969">
    <property type="entry name" value="Aspartic_peptidase_AS"/>
</dbReference>
<evidence type="ECO:0000259" key="2">
    <source>
        <dbReference type="PROSITE" id="PS50158"/>
    </source>
</evidence>
<dbReference type="GO" id="GO:0008270">
    <property type="term" value="F:zinc ion binding"/>
    <property type="evidence" value="ECO:0007669"/>
    <property type="project" value="UniProtKB-KW"/>
</dbReference>
<accession>A0A085NBK1</accession>
<dbReference type="AlphaFoldDB" id="A0A085NBK1"/>
<dbReference type="InterPro" id="IPR001878">
    <property type="entry name" value="Znf_CCHC"/>
</dbReference>
<dbReference type="Pfam" id="PF13975">
    <property type="entry name" value="gag-asp_proteas"/>
    <property type="match status" value="1"/>
</dbReference>
<dbReference type="EMBL" id="KL367520">
    <property type="protein sequence ID" value="KFD66847.1"/>
    <property type="molecule type" value="Genomic_DNA"/>
</dbReference>
<dbReference type="Gene3D" id="2.40.70.10">
    <property type="entry name" value="Acid Proteases"/>
    <property type="match status" value="1"/>
</dbReference>
<dbReference type="GO" id="GO:0019899">
    <property type="term" value="F:enzyme binding"/>
    <property type="evidence" value="ECO:0007669"/>
    <property type="project" value="UniProtKB-ARBA"/>
</dbReference>
<protein>
    <recommendedName>
        <fullName evidence="2">CCHC-type domain-containing protein</fullName>
    </recommendedName>
</protein>
<keyword evidence="1" id="KW-0862">Zinc</keyword>
<dbReference type="GO" id="GO:0003676">
    <property type="term" value="F:nucleic acid binding"/>
    <property type="evidence" value="ECO:0007669"/>
    <property type="project" value="InterPro"/>
</dbReference>
<dbReference type="Pfam" id="PF00098">
    <property type="entry name" value="zf-CCHC"/>
    <property type="match status" value="1"/>
</dbReference>
<dbReference type="PROSITE" id="PS00141">
    <property type="entry name" value="ASP_PROTEASE"/>
    <property type="match status" value="1"/>
</dbReference>
<reference evidence="3" key="1">
    <citation type="journal article" date="2014" name="Nat. Genet.">
        <title>Genome and transcriptome of the porcine whipworm Trichuris suis.</title>
        <authorList>
            <person name="Jex A.R."/>
            <person name="Nejsum P."/>
            <person name="Schwarz E.M."/>
            <person name="Hu L."/>
            <person name="Young N.D."/>
            <person name="Hall R.S."/>
            <person name="Korhonen P.K."/>
            <person name="Liao S."/>
            <person name="Thamsborg S."/>
            <person name="Xia J."/>
            <person name="Xu P."/>
            <person name="Wang S."/>
            <person name="Scheerlinck J.P."/>
            <person name="Hofmann A."/>
            <person name="Sternberg P.W."/>
            <person name="Wang J."/>
            <person name="Gasser R.B."/>
        </authorList>
    </citation>
    <scope>NUCLEOTIDE SEQUENCE [LARGE SCALE GENOMIC DNA]</scope>
    <source>
        <strain evidence="3">DCEP-RM93F</strain>
    </source>
</reference>
<dbReference type="SUPFAM" id="SSF50630">
    <property type="entry name" value="Acid proteases"/>
    <property type="match status" value="1"/>
</dbReference>
<proteinExistence type="predicted"/>
<dbReference type="GO" id="GO:0006508">
    <property type="term" value="P:proteolysis"/>
    <property type="evidence" value="ECO:0007669"/>
    <property type="project" value="InterPro"/>
</dbReference>
<gene>
    <name evidence="3" type="ORF">M514_20991</name>
</gene>
<organism evidence="3">
    <name type="scientific">Trichuris suis</name>
    <name type="common">pig whipworm</name>
    <dbReference type="NCBI Taxonomy" id="68888"/>
    <lineage>
        <taxon>Eukaryota</taxon>
        <taxon>Metazoa</taxon>
        <taxon>Ecdysozoa</taxon>
        <taxon>Nematoda</taxon>
        <taxon>Enoplea</taxon>
        <taxon>Dorylaimia</taxon>
        <taxon>Trichinellida</taxon>
        <taxon>Trichuridae</taxon>
        <taxon>Trichuris</taxon>
    </lineage>
</organism>
<keyword evidence="1" id="KW-0863">Zinc-finger</keyword>
<dbReference type="InterPro" id="IPR021109">
    <property type="entry name" value="Peptidase_aspartic_dom_sf"/>
</dbReference>